<sequence>MPTRRTLRPAKRYHIANNESGTKFHGKKLCRMVGAPPPGPQVGGSKGGRQSGGRASSPVHLPTLARLINGKRCTFLVLTASSELKTPKRTSGLYSQTLQLPHIAGHDQPEDEMKSSRMSEEVKVTKPLYVVCVADICTVPQ</sequence>
<accession>A0A5B7J187</accession>
<feature type="compositionally biased region" description="Gly residues" evidence="1">
    <location>
        <begin position="41"/>
        <end position="51"/>
    </location>
</feature>
<evidence type="ECO:0000313" key="2">
    <source>
        <dbReference type="EMBL" id="MPC88535.1"/>
    </source>
</evidence>
<name>A0A5B7J187_PORTR</name>
<protein>
    <submittedName>
        <fullName evidence="2">Uncharacterized protein</fullName>
    </submittedName>
</protein>
<organism evidence="2 3">
    <name type="scientific">Portunus trituberculatus</name>
    <name type="common">Swimming crab</name>
    <name type="synonym">Neptunus trituberculatus</name>
    <dbReference type="NCBI Taxonomy" id="210409"/>
    <lineage>
        <taxon>Eukaryota</taxon>
        <taxon>Metazoa</taxon>
        <taxon>Ecdysozoa</taxon>
        <taxon>Arthropoda</taxon>
        <taxon>Crustacea</taxon>
        <taxon>Multicrustacea</taxon>
        <taxon>Malacostraca</taxon>
        <taxon>Eumalacostraca</taxon>
        <taxon>Eucarida</taxon>
        <taxon>Decapoda</taxon>
        <taxon>Pleocyemata</taxon>
        <taxon>Brachyura</taxon>
        <taxon>Eubrachyura</taxon>
        <taxon>Portunoidea</taxon>
        <taxon>Portunidae</taxon>
        <taxon>Portuninae</taxon>
        <taxon>Portunus</taxon>
    </lineage>
</organism>
<feature type="region of interest" description="Disordered" evidence="1">
    <location>
        <begin position="30"/>
        <end position="58"/>
    </location>
</feature>
<dbReference type="AlphaFoldDB" id="A0A5B7J187"/>
<evidence type="ECO:0000256" key="1">
    <source>
        <dbReference type="SAM" id="MobiDB-lite"/>
    </source>
</evidence>
<reference evidence="2 3" key="1">
    <citation type="submission" date="2019-05" db="EMBL/GenBank/DDBJ databases">
        <title>Another draft genome of Portunus trituberculatus and its Hox gene families provides insights of decapod evolution.</title>
        <authorList>
            <person name="Jeong J.-H."/>
            <person name="Song I."/>
            <person name="Kim S."/>
            <person name="Choi T."/>
            <person name="Kim D."/>
            <person name="Ryu S."/>
            <person name="Kim W."/>
        </authorList>
    </citation>
    <scope>NUCLEOTIDE SEQUENCE [LARGE SCALE GENOMIC DNA]</scope>
    <source>
        <tissue evidence="2">Muscle</tissue>
    </source>
</reference>
<gene>
    <name evidence="2" type="ORF">E2C01_083444</name>
</gene>
<keyword evidence="3" id="KW-1185">Reference proteome</keyword>
<proteinExistence type="predicted"/>
<evidence type="ECO:0000313" key="3">
    <source>
        <dbReference type="Proteomes" id="UP000324222"/>
    </source>
</evidence>
<dbReference type="Proteomes" id="UP000324222">
    <property type="component" value="Unassembled WGS sequence"/>
</dbReference>
<dbReference type="EMBL" id="VSRR010078099">
    <property type="protein sequence ID" value="MPC88535.1"/>
    <property type="molecule type" value="Genomic_DNA"/>
</dbReference>
<comment type="caution">
    <text evidence="2">The sequence shown here is derived from an EMBL/GenBank/DDBJ whole genome shotgun (WGS) entry which is preliminary data.</text>
</comment>